<accession>A0ABW0S260</accession>
<sequence>MDNADDPIQMLVRDHDTVRKLADKYLNSSDMEVKKQAATQLLQAIHTHSRLEESIFYPNVRCLDDKLVRHFEQDHLKVDDLLATLQGMAPDEPRAEPMMREMLKSVLNHIEEEEGELFPRLRQSNVDMADIGLQMQAFEANLVHMQGQASDRGSRRR</sequence>
<dbReference type="Pfam" id="PF01814">
    <property type="entry name" value="Hemerythrin"/>
    <property type="match status" value="1"/>
</dbReference>
<protein>
    <submittedName>
        <fullName evidence="2">Hemerythrin domain-containing protein</fullName>
    </submittedName>
</protein>
<comment type="caution">
    <text evidence="2">The sequence shown here is derived from an EMBL/GenBank/DDBJ whole genome shotgun (WGS) entry which is preliminary data.</text>
</comment>
<dbReference type="InterPro" id="IPR012312">
    <property type="entry name" value="Hemerythrin-like"/>
</dbReference>
<dbReference type="RefSeq" id="WP_379774746.1">
    <property type="nucleotide sequence ID" value="NZ_JBHSMZ010000016.1"/>
</dbReference>
<proteinExistence type="predicted"/>
<reference evidence="3" key="1">
    <citation type="journal article" date="2019" name="Int. J. Syst. Evol. Microbiol.">
        <title>The Global Catalogue of Microorganisms (GCM) 10K type strain sequencing project: providing services to taxonomists for standard genome sequencing and annotation.</title>
        <authorList>
            <consortium name="The Broad Institute Genomics Platform"/>
            <consortium name="The Broad Institute Genome Sequencing Center for Infectious Disease"/>
            <person name="Wu L."/>
            <person name="Ma J."/>
        </authorList>
    </citation>
    <scope>NUCLEOTIDE SEQUENCE [LARGE SCALE GENOMIC DNA]</scope>
    <source>
        <strain evidence="3">CGMCC 4.5798</strain>
    </source>
</reference>
<keyword evidence="3" id="KW-1185">Reference proteome</keyword>
<dbReference type="PANTHER" id="PTHR35585:SF1">
    <property type="entry name" value="HHE DOMAIN PROTEIN (AFU_ORTHOLOGUE AFUA_4G00730)"/>
    <property type="match status" value="1"/>
</dbReference>
<evidence type="ECO:0000259" key="1">
    <source>
        <dbReference type="Pfam" id="PF01814"/>
    </source>
</evidence>
<name>A0ABW0S260_9BURK</name>
<dbReference type="Proteomes" id="UP001596086">
    <property type="component" value="Unassembled WGS sequence"/>
</dbReference>
<evidence type="ECO:0000313" key="3">
    <source>
        <dbReference type="Proteomes" id="UP001596086"/>
    </source>
</evidence>
<dbReference type="Gene3D" id="1.20.120.520">
    <property type="entry name" value="nmb1532 protein domain like"/>
    <property type="match status" value="1"/>
</dbReference>
<evidence type="ECO:0000313" key="2">
    <source>
        <dbReference type="EMBL" id="MFC5551131.1"/>
    </source>
</evidence>
<dbReference type="PANTHER" id="PTHR35585">
    <property type="entry name" value="HHE DOMAIN PROTEIN (AFU_ORTHOLOGUE AFUA_4G00730)"/>
    <property type="match status" value="1"/>
</dbReference>
<dbReference type="EMBL" id="JBHSMZ010000016">
    <property type="protein sequence ID" value="MFC5551131.1"/>
    <property type="molecule type" value="Genomic_DNA"/>
</dbReference>
<organism evidence="2 3">
    <name type="scientific">Massilia aerilata</name>
    <dbReference type="NCBI Taxonomy" id="453817"/>
    <lineage>
        <taxon>Bacteria</taxon>
        <taxon>Pseudomonadati</taxon>
        <taxon>Pseudomonadota</taxon>
        <taxon>Betaproteobacteria</taxon>
        <taxon>Burkholderiales</taxon>
        <taxon>Oxalobacteraceae</taxon>
        <taxon>Telluria group</taxon>
        <taxon>Massilia</taxon>
    </lineage>
</organism>
<feature type="domain" description="Hemerythrin-like" evidence="1">
    <location>
        <begin position="7"/>
        <end position="121"/>
    </location>
</feature>
<gene>
    <name evidence="2" type="ORF">ACFPO9_21645</name>
</gene>